<gene>
    <name evidence="2" type="ORF">RT717_17575</name>
</gene>
<reference evidence="2 3" key="1">
    <citation type="journal article" date="2023" name="Microbiol. Resour. Announc.">
        <title>Complete Genome Sequence of Imperialibacter roseus strain P4T.</title>
        <authorList>
            <person name="Tizabi D.R."/>
            <person name="Bachvaroff T."/>
            <person name="Hill R.T."/>
        </authorList>
    </citation>
    <scope>NUCLEOTIDE SEQUENCE [LARGE SCALE GENOMIC DNA]</scope>
    <source>
        <strain evidence="2 3">P4T</strain>
    </source>
</reference>
<dbReference type="Proteomes" id="UP001302349">
    <property type="component" value="Chromosome"/>
</dbReference>
<evidence type="ECO:0000313" key="3">
    <source>
        <dbReference type="Proteomes" id="UP001302349"/>
    </source>
</evidence>
<evidence type="ECO:0000259" key="1">
    <source>
        <dbReference type="Pfam" id="PF12867"/>
    </source>
</evidence>
<dbReference type="InterPro" id="IPR034660">
    <property type="entry name" value="DinB/YfiT-like"/>
</dbReference>
<feature type="domain" description="DinB-like" evidence="1">
    <location>
        <begin position="17"/>
        <end position="156"/>
    </location>
</feature>
<dbReference type="InterPro" id="IPR024775">
    <property type="entry name" value="DinB-like"/>
</dbReference>
<evidence type="ECO:0000313" key="2">
    <source>
        <dbReference type="EMBL" id="WOK04895.1"/>
    </source>
</evidence>
<dbReference type="SUPFAM" id="SSF109854">
    <property type="entry name" value="DinB/YfiT-like putative metalloenzymes"/>
    <property type="match status" value="1"/>
</dbReference>
<organism evidence="2 3">
    <name type="scientific">Imperialibacter roseus</name>
    <dbReference type="NCBI Taxonomy" id="1324217"/>
    <lineage>
        <taxon>Bacteria</taxon>
        <taxon>Pseudomonadati</taxon>
        <taxon>Bacteroidota</taxon>
        <taxon>Cytophagia</taxon>
        <taxon>Cytophagales</taxon>
        <taxon>Flammeovirgaceae</taxon>
        <taxon>Imperialibacter</taxon>
    </lineage>
</organism>
<dbReference type="Gene3D" id="1.20.120.450">
    <property type="entry name" value="dinb family like domain"/>
    <property type="match status" value="1"/>
</dbReference>
<name>A0ABZ0IKP8_9BACT</name>
<dbReference type="EMBL" id="CP136051">
    <property type="protein sequence ID" value="WOK04895.1"/>
    <property type="molecule type" value="Genomic_DNA"/>
</dbReference>
<keyword evidence="3" id="KW-1185">Reference proteome</keyword>
<protein>
    <submittedName>
        <fullName evidence="2">DinB family protein</fullName>
    </submittedName>
</protein>
<accession>A0ABZ0IKP8</accession>
<dbReference type="Pfam" id="PF12867">
    <property type="entry name" value="DinB_2"/>
    <property type="match status" value="1"/>
</dbReference>
<dbReference type="RefSeq" id="WP_317487693.1">
    <property type="nucleotide sequence ID" value="NZ_CP136051.1"/>
</dbReference>
<proteinExistence type="predicted"/>
<sequence>MKTDSFIKTIDFWLDELDRYDFAQILRQPQPDKWSMGQVYMHLISATGFFLSHVQTCLQTDDNAQEEMTPQAKVMLANDQFPDKMLEGPPSNAATPQPASKDEIVRGFEKLKERILALGNSNSTNKGKTKHPGHQFFNADEWLQYAHMHFRHHERQKGRIEVFLEG</sequence>